<dbReference type="PROSITE" id="PS51257">
    <property type="entry name" value="PROKAR_LIPOPROTEIN"/>
    <property type="match status" value="1"/>
</dbReference>
<evidence type="ECO:0000313" key="2">
    <source>
        <dbReference type="EMBL" id="AUW46693.1"/>
    </source>
</evidence>
<protein>
    <recommendedName>
        <fullName evidence="4">Lipoprotein</fullName>
    </recommendedName>
</protein>
<evidence type="ECO:0000256" key="1">
    <source>
        <dbReference type="SAM" id="SignalP"/>
    </source>
</evidence>
<evidence type="ECO:0008006" key="4">
    <source>
        <dbReference type="Google" id="ProtNLM"/>
    </source>
</evidence>
<geneLocation type="plasmid" evidence="3">
    <name>prln2</name>
</geneLocation>
<reference evidence="2 3" key="1">
    <citation type="submission" date="2017-11" db="EMBL/GenBank/DDBJ databases">
        <title>Complete genome of Rhizobium leguminosarum Norway, an ineffective micro-symbiont.</title>
        <authorList>
            <person name="Hoffrichter A."/>
            <person name="Liang J."/>
            <person name="Brachmann A."/>
            <person name="Marin M."/>
        </authorList>
    </citation>
    <scope>NUCLEOTIDE SEQUENCE [LARGE SCALE GENOMIC DNA]</scope>
    <source>
        <strain evidence="2 3">Norway</strain>
        <plasmid evidence="3">Plasmid prln2</plasmid>
    </source>
</reference>
<accession>A0A2K9ZEL1</accession>
<feature type="signal peptide" evidence="1">
    <location>
        <begin position="1"/>
        <end position="20"/>
    </location>
</feature>
<dbReference type="AlphaFoldDB" id="A0A2K9ZEL1"/>
<dbReference type="RefSeq" id="WP_245457626.1">
    <property type="nucleotide sequence ID" value="NZ_CP025014.1"/>
</dbReference>
<evidence type="ECO:0000313" key="3">
    <source>
        <dbReference type="Proteomes" id="UP000238523"/>
    </source>
</evidence>
<dbReference type="EMBL" id="CP025014">
    <property type="protein sequence ID" value="AUW46693.1"/>
    <property type="molecule type" value="Genomic_DNA"/>
</dbReference>
<dbReference type="Proteomes" id="UP000238523">
    <property type="component" value="Plasmid pRLN2"/>
</dbReference>
<gene>
    <name evidence="2" type="ORF">CUJ84_pRLN2000148</name>
</gene>
<organism evidence="2 3">
    <name type="scientific">Rhizobium leguminosarum</name>
    <dbReference type="NCBI Taxonomy" id="384"/>
    <lineage>
        <taxon>Bacteria</taxon>
        <taxon>Pseudomonadati</taxon>
        <taxon>Pseudomonadota</taxon>
        <taxon>Alphaproteobacteria</taxon>
        <taxon>Hyphomicrobiales</taxon>
        <taxon>Rhizobiaceae</taxon>
        <taxon>Rhizobium/Agrobacterium group</taxon>
        <taxon>Rhizobium</taxon>
    </lineage>
</organism>
<sequence>MKMYLLARRFGVVAMSFALASCTTTPVEFNNKPSVVSKAALCKTALETQDPAFQFQLVAEVNRRGMSMLECEQMVAQQRQAAAVLVGLALVGTAAQYAPMATAAAEHILQRDAIQATASTIGSTTPRAIGAAAEAQCLVREVGSAESDGAVVCEHSAGVNPRRPRLRAEVRREFLRR</sequence>
<keyword evidence="1" id="KW-0732">Signal</keyword>
<name>A0A2K9ZEL1_RHILE</name>
<feature type="chain" id="PRO_5014823978" description="Lipoprotein" evidence="1">
    <location>
        <begin position="21"/>
        <end position="177"/>
    </location>
</feature>
<proteinExistence type="predicted"/>
<keyword evidence="2" id="KW-0614">Plasmid</keyword>